<evidence type="ECO:0000313" key="2">
    <source>
        <dbReference type="EMBL" id="KAG2486084.1"/>
    </source>
</evidence>
<evidence type="ECO:0000313" key="3">
    <source>
        <dbReference type="Proteomes" id="UP000612055"/>
    </source>
</evidence>
<sequence length="636" mass="65554">MAFAVPQPVTKRLKAMDVTSGKEIREGWDPMDMSYMQLLDAAGPTEEAPAEAEDAPPDPGEVIKVFEEAKGNLDILVDVVTNLERAFLEAKPFSAGRRPGVKREDAVANGLQARVASTSASLGRVSRRLAEGAEALQAHADREERFYRQLRQLQMFWKVHLNPRVIDCPFMVDLALPEQPPPPAAALAAAAAAAAAAGGGGATPGAGSAAAASAAAGAHAAAAAAAAAGGAADGGAGQPLTGNTYELGGGSLLVPLMKDEAGQMRVQVELPEERPDVNDAARRGSTRLNAKGARTLMVAGSRRVHALLLQLQRRQMWRQVAAGLERDAAALGGGGAGGGGGHPVHASLARLASQNVLVTPDPSLAALRPLMLEHLLSCRLPPPYRPPPPAPPRAGRPALGPPGSGPGAAGSGPGRPLSGLPLLPDLAALLNQMVFRDHQRYHLDLEAHALPYVSLRWRPCAASMLTSAMEIRVGRAGHRVLAVVRDGRSDVEGVVQPTGPQAGSGAGGSRWVRDTQMGFSRHDVPCVLRSVLQTLGVPLDRLLGVHVPPQHAPPHHGPHAPHAPHGPHAAHHHGPGPAPHGPAALHAPHAPHAAGQGHTPAPGPGPAQNHAQVSTPTPAPGQGQGQGQGVADPMQT</sequence>
<dbReference type="InterPro" id="IPR051425">
    <property type="entry name" value="Formin_Homology"/>
</dbReference>
<feature type="region of interest" description="Disordered" evidence="1">
    <location>
        <begin position="383"/>
        <end position="416"/>
    </location>
</feature>
<feature type="region of interest" description="Disordered" evidence="1">
    <location>
        <begin position="546"/>
        <end position="636"/>
    </location>
</feature>
<protein>
    <submittedName>
        <fullName evidence="2">Uncharacterized protein</fullName>
    </submittedName>
</protein>
<organism evidence="2 3">
    <name type="scientific">Edaphochlamys debaryana</name>
    <dbReference type="NCBI Taxonomy" id="47281"/>
    <lineage>
        <taxon>Eukaryota</taxon>
        <taxon>Viridiplantae</taxon>
        <taxon>Chlorophyta</taxon>
        <taxon>core chlorophytes</taxon>
        <taxon>Chlorophyceae</taxon>
        <taxon>CS clade</taxon>
        <taxon>Chlamydomonadales</taxon>
        <taxon>Chlamydomonadales incertae sedis</taxon>
        <taxon>Edaphochlamys</taxon>
    </lineage>
</organism>
<feature type="compositionally biased region" description="Pro residues" evidence="1">
    <location>
        <begin position="383"/>
        <end position="404"/>
    </location>
</feature>
<reference evidence="2" key="1">
    <citation type="journal article" date="2020" name="bioRxiv">
        <title>Comparative genomics of Chlamydomonas.</title>
        <authorList>
            <person name="Craig R.J."/>
            <person name="Hasan A.R."/>
            <person name="Ness R.W."/>
            <person name="Keightley P.D."/>
        </authorList>
    </citation>
    <scope>NUCLEOTIDE SEQUENCE</scope>
    <source>
        <strain evidence="2">CCAP 11/70</strain>
    </source>
</reference>
<gene>
    <name evidence="2" type="ORF">HYH03_015287</name>
</gene>
<dbReference type="Proteomes" id="UP000612055">
    <property type="component" value="Unassembled WGS sequence"/>
</dbReference>
<dbReference type="PANTHER" id="PTHR45725:SF18">
    <property type="entry name" value="ORC1-LIKE AAA ATPASE DOMAIN-CONTAINING PROTEIN"/>
    <property type="match status" value="1"/>
</dbReference>
<feature type="compositionally biased region" description="Low complexity" evidence="1">
    <location>
        <begin position="581"/>
        <end position="600"/>
    </location>
</feature>
<name>A0A836BSQ7_9CHLO</name>
<dbReference type="EMBL" id="JAEHOE010000118">
    <property type="protein sequence ID" value="KAG2486084.1"/>
    <property type="molecule type" value="Genomic_DNA"/>
</dbReference>
<comment type="caution">
    <text evidence="2">The sequence shown here is derived from an EMBL/GenBank/DDBJ whole genome shotgun (WGS) entry which is preliminary data.</text>
</comment>
<evidence type="ECO:0000256" key="1">
    <source>
        <dbReference type="SAM" id="MobiDB-lite"/>
    </source>
</evidence>
<dbReference type="OrthoDB" id="545602at2759"/>
<proteinExistence type="predicted"/>
<dbReference type="PANTHER" id="PTHR45725">
    <property type="entry name" value="FORMIN HOMOLOGY 2 FAMILY MEMBER"/>
    <property type="match status" value="1"/>
</dbReference>
<accession>A0A836BSQ7</accession>
<keyword evidence="3" id="KW-1185">Reference proteome</keyword>
<dbReference type="AlphaFoldDB" id="A0A836BSQ7"/>